<dbReference type="GO" id="GO:0005874">
    <property type="term" value="C:microtubule"/>
    <property type="evidence" value="ECO:0007669"/>
    <property type="project" value="UniProtKB-KW"/>
</dbReference>
<keyword evidence="4 9" id="KW-0067">ATP-binding</keyword>
<dbReference type="Proteomes" id="UP001152320">
    <property type="component" value="Chromosome 8"/>
</dbReference>
<keyword evidence="5 10" id="KW-0175">Coiled coil</keyword>
<evidence type="ECO:0000256" key="3">
    <source>
        <dbReference type="ARBA" id="ARBA00022741"/>
    </source>
</evidence>
<comment type="similarity">
    <text evidence="9">Belongs to the TRAFAC class myosin-kinesin ATPase superfamily. Kinesin family.</text>
</comment>
<comment type="caution">
    <text evidence="13">The sequence shown here is derived from an EMBL/GenBank/DDBJ whole genome shotgun (WGS) entry which is preliminary data.</text>
</comment>
<dbReference type="SUPFAM" id="SSF52540">
    <property type="entry name" value="P-loop containing nucleoside triphosphate hydrolases"/>
    <property type="match status" value="1"/>
</dbReference>
<feature type="region of interest" description="Disordered" evidence="11">
    <location>
        <begin position="663"/>
        <end position="715"/>
    </location>
</feature>
<dbReference type="GO" id="GO:0008017">
    <property type="term" value="F:microtubule binding"/>
    <property type="evidence" value="ECO:0007669"/>
    <property type="project" value="InterPro"/>
</dbReference>
<feature type="compositionally biased region" description="Acidic residues" evidence="11">
    <location>
        <begin position="811"/>
        <end position="821"/>
    </location>
</feature>
<feature type="coiled-coil region" evidence="10">
    <location>
        <begin position="360"/>
        <end position="411"/>
    </location>
</feature>
<dbReference type="OrthoDB" id="3176171at2759"/>
<feature type="compositionally biased region" description="Polar residues" evidence="11">
    <location>
        <begin position="1014"/>
        <end position="1029"/>
    </location>
</feature>
<feature type="region of interest" description="Disordered" evidence="11">
    <location>
        <begin position="781"/>
        <end position="857"/>
    </location>
</feature>
<keyword evidence="7" id="KW-0206">Cytoskeleton</keyword>
<keyword evidence="2" id="KW-0493">Microtubule</keyword>
<name>A0A9Q1H651_HOLLE</name>
<feature type="coiled-coil region" evidence="10">
    <location>
        <begin position="515"/>
        <end position="542"/>
    </location>
</feature>
<dbReference type="InterPro" id="IPR027640">
    <property type="entry name" value="Kinesin-like_fam"/>
</dbReference>
<dbReference type="AlphaFoldDB" id="A0A9Q1H651"/>
<evidence type="ECO:0000313" key="13">
    <source>
        <dbReference type="EMBL" id="KAJ8036972.1"/>
    </source>
</evidence>
<feature type="compositionally biased region" description="Low complexity" evidence="11">
    <location>
        <begin position="995"/>
        <end position="1004"/>
    </location>
</feature>
<keyword evidence="3 9" id="KW-0547">Nucleotide-binding</keyword>
<dbReference type="GO" id="GO:0005524">
    <property type="term" value="F:ATP binding"/>
    <property type="evidence" value="ECO:0007669"/>
    <property type="project" value="UniProtKB-UniRule"/>
</dbReference>
<dbReference type="Pfam" id="PF00225">
    <property type="entry name" value="Kinesin"/>
    <property type="match status" value="1"/>
</dbReference>
<protein>
    <recommendedName>
        <fullName evidence="8">Kinesin-like protein KIN-8B</fullName>
    </recommendedName>
</protein>
<feature type="compositionally biased region" description="Basic and acidic residues" evidence="11">
    <location>
        <begin position="1035"/>
        <end position="1045"/>
    </location>
</feature>
<accession>A0A9Q1H651</accession>
<dbReference type="PANTHER" id="PTHR47968:SF13">
    <property type="entry name" value="KINESIN-LIKE PROTEIN KIF19 ISOFORM X1"/>
    <property type="match status" value="1"/>
</dbReference>
<evidence type="ECO:0000313" key="14">
    <source>
        <dbReference type="Proteomes" id="UP001152320"/>
    </source>
</evidence>
<proteinExistence type="inferred from homology"/>
<feature type="compositionally biased region" description="Basic and acidic residues" evidence="11">
    <location>
        <begin position="672"/>
        <end position="697"/>
    </location>
</feature>
<evidence type="ECO:0000256" key="6">
    <source>
        <dbReference type="ARBA" id="ARBA00023175"/>
    </source>
</evidence>
<evidence type="ECO:0000256" key="11">
    <source>
        <dbReference type="SAM" id="MobiDB-lite"/>
    </source>
</evidence>
<organism evidence="13 14">
    <name type="scientific">Holothuria leucospilota</name>
    <name type="common">Black long sea cucumber</name>
    <name type="synonym">Mertensiothuria leucospilota</name>
    <dbReference type="NCBI Taxonomy" id="206669"/>
    <lineage>
        <taxon>Eukaryota</taxon>
        <taxon>Metazoa</taxon>
        <taxon>Echinodermata</taxon>
        <taxon>Eleutherozoa</taxon>
        <taxon>Echinozoa</taxon>
        <taxon>Holothuroidea</taxon>
        <taxon>Aspidochirotacea</taxon>
        <taxon>Aspidochirotida</taxon>
        <taxon>Holothuriidae</taxon>
        <taxon>Holothuria</taxon>
    </lineage>
</organism>
<dbReference type="SMART" id="SM00129">
    <property type="entry name" value="KISc"/>
    <property type="match status" value="1"/>
</dbReference>
<evidence type="ECO:0000259" key="12">
    <source>
        <dbReference type="PROSITE" id="PS50067"/>
    </source>
</evidence>
<dbReference type="GO" id="GO:0003777">
    <property type="term" value="F:microtubule motor activity"/>
    <property type="evidence" value="ECO:0007669"/>
    <property type="project" value="InterPro"/>
</dbReference>
<dbReference type="InterPro" id="IPR036961">
    <property type="entry name" value="Kinesin_motor_dom_sf"/>
</dbReference>
<sequence length="1045" mass="118492">MQKSVTDWKENQLTVALRIRPLTRDEKVAGATGIVQSVDDQIVVLMDPAEDPDDVLRAKRSREKHFCFDRVFSPKCPQEEVYVNTTKVLIKSVTMGFNATVFAYGATGAGKTYTMLGTDEEPGIMARALNDLFQEMESTKEESVYTATMSYLEIYNEMIRDLLNPSSGYLDLREHASGAVQVAGISEASTTSSVEVMNLLMQGNKERTQEPTAANKTSSRSHAVLQVTVRQRDRVRGINQNIKTGKLFMIDLAGSERASHTKNRGKRMIEGAHINRSLLALGNCINALCEGGKYVNYRDSKLTRLLKDSLGGNCKTVMIANISPASFFFEESRNTLLYADRAKNIKMKIKSNTTNVSYHVAQYTNIISELKQEIKRLQSKIATHEKERGLSRNLSNEDEAERREMDLLRQQLMSNFNMQMEIRQKLMNVEQDTWKLSLEANKQLAVIAEWEQEQVRIQSKHKPKLSLAFKDLDNRQKEKEAERDIDVKSTTSDSPEEPEEVTNSRQQLSIILRQRADCYNKRSNLEEQLEQVRQKGSVMEESLPNKTTSEEQREILSMLCKVHELEIENTELKSQALVNTHVSDLRQAVSEKLKSQRELCDKIIHQQRELLEENHILYTQELEDLYELYESTVLEDIPTWNADLNLPHIEGIKGSSMLNLKARSQEEYGDEDKDRSNEKSENYRPVKKSENYEKSENTRVFNPSPRSRQLQERIDQNRVSFVPQVRIHSPISRHGSLVSIGERRGKAPSPSVGLQPLSPEPRHLRENRKEIITQTKSIAAKAAKKRTTGRYDRRNVIDKTPASMHSLHDVEEVEEEDDDEGSSYLTPSRLSRHVRSHSRNSQVASRLSDQDEVGSVGGIDKKLEGVDKRVNYRGGVKKIHTSNRQVMINQKLRKKGVTVDATEQILPFQKKYSTFSKVSGRDSKFSGKRLSPMVVTNTEYTKPSRLKYPISHHTGEQNVITMDSRSSPPATVHQIGVEKGKGHVVQRRYRGPVASDSPSSSLPSQKAHGLHRGSTVNISSKARQGSLQISGHMVPRKDLGGGRKL</sequence>
<dbReference type="Gene3D" id="3.40.850.10">
    <property type="entry name" value="Kinesin motor domain"/>
    <property type="match status" value="1"/>
</dbReference>
<evidence type="ECO:0000256" key="4">
    <source>
        <dbReference type="ARBA" id="ARBA00022840"/>
    </source>
</evidence>
<feature type="compositionally biased region" description="Polar residues" evidence="11">
    <location>
        <begin position="698"/>
        <end position="708"/>
    </location>
</feature>
<keyword evidence="14" id="KW-1185">Reference proteome</keyword>
<gene>
    <name evidence="13" type="ORF">HOLleu_17654</name>
</gene>
<dbReference type="PROSITE" id="PS00411">
    <property type="entry name" value="KINESIN_MOTOR_1"/>
    <property type="match status" value="1"/>
</dbReference>
<evidence type="ECO:0000256" key="8">
    <source>
        <dbReference type="ARBA" id="ARBA00068376"/>
    </source>
</evidence>
<reference evidence="13" key="1">
    <citation type="submission" date="2021-10" db="EMBL/GenBank/DDBJ databases">
        <title>Tropical sea cucumber genome reveals ecological adaptation and Cuvierian tubules defense mechanism.</title>
        <authorList>
            <person name="Chen T."/>
        </authorList>
    </citation>
    <scope>NUCLEOTIDE SEQUENCE</scope>
    <source>
        <strain evidence="13">Nanhai2018</strain>
        <tissue evidence="13">Muscle</tissue>
    </source>
</reference>
<keyword evidence="7" id="KW-0963">Cytoplasm</keyword>
<dbReference type="InterPro" id="IPR001752">
    <property type="entry name" value="Kinesin_motor_dom"/>
</dbReference>
<dbReference type="InterPro" id="IPR027417">
    <property type="entry name" value="P-loop_NTPase"/>
</dbReference>
<evidence type="ECO:0000256" key="9">
    <source>
        <dbReference type="PROSITE-ProRule" id="PRU00283"/>
    </source>
</evidence>
<dbReference type="InterPro" id="IPR019821">
    <property type="entry name" value="Kinesin_motor_CS"/>
</dbReference>
<evidence type="ECO:0000256" key="1">
    <source>
        <dbReference type="ARBA" id="ARBA00004245"/>
    </source>
</evidence>
<feature type="region of interest" description="Disordered" evidence="11">
    <location>
        <begin position="991"/>
        <end position="1045"/>
    </location>
</feature>
<feature type="compositionally biased region" description="Basic and acidic residues" evidence="11">
    <location>
        <begin position="470"/>
        <end position="487"/>
    </location>
</feature>
<evidence type="ECO:0000256" key="7">
    <source>
        <dbReference type="ARBA" id="ARBA00023212"/>
    </source>
</evidence>
<evidence type="ECO:0000256" key="5">
    <source>
        <dbReference type="ARBA" id="ARBA00023054"/>
    </source>
</evidence>
<keyword evidence="6 9" id="KW-0505">Motor protein</keyword>
<comment type="subcellular location">
    <subcellularLocation>
        <location evidence="1">Cytoplasm</location>
        <location evidence="1">Cytoskeleton</location>
    </subcellularLocation>
</comment>
<dbReference type="GO" id="GO:0007018">
    <property type="term" value="P:microtubule-based movement"/>
    <property type="evidence" value="ECO:0007669"/>
    <property type="project" value="InterPro"/>
</dbReference>
<dbReference type="PRINTS" id="PR00380">
    <property type="entry name" value="KINESINHEAVY"/>
</dbReference>
<evidence type="ECO:0000256" key="2">
    <source>
        <dbReference type="ARBA" id="ARBA00022701"/>
    </source>
</evidence>
<feature type="region of interest" description="Disordered" evidence="11">
    <location>
        <begin position="468"/>
        <end position="506"/>
    </location>
</feature>
<dbReference type="FunFam" id="3.40.850.10:FF:000056">
    <property type="entry name" value="Kinesin-like protein"/>
    <property type="match status" value="1"/>
</dbReference>
<dbReference type="PANTHER" id="PTHR47968">
    <property type="entry name" value="CENTROMERE PROTEIN E"/>
    <property type="match status" value="1"/>
</dbReference>
<feature type="domain" description="Kinesin motor" evidence="12">
    <location>
        <begin position="12"/>
        <end position="345"/>
    </location>
</feature>
<feature type="binding site" evidence="9">
    <location>
        <begin position="105"/>
        <end position="112"/>
    </location>
    <ligand>
        <name>ATP</name>
        <dbReference type="ChEBI" id="CHEBI:30616"/>
    </ligand>
</feature>
<dbReference type="CDD" id="cd01370">
    <property type="entry name" value="KISc_KIP3_like"/>
    <property type="match status" value="1"/>
</dbReference>
<dbReference type="PROSITE" id="PS50067">
    <property type="entry name" value="KINESIN_MOTOR_2"/>
    <property type="match status" value="1"/>
</dbReference>
<dbReference type="EMBL" id="JAIZAY010000008">
    <property type="protein sequence ID" value="KAJ8036972.1"/>
    <property type="molecule type" value="Genomic_DNA"/>
</dbReference>
<evidence type="ECO:0000256" key="10">
    <source>
        <dbReference type="SAM" id="Coils"/>
    </source>
</evidence>